<dbReference type="Pfam" id="PF00404">
    <property type="entry name" value="Dockerin_1"/>
    <property type="match status" value="1"/>
</dbReference>
<organism evidence="2 3">
    <name type="scientific">Candidatus Roizmanbacteria bacterium CG_4_10_14_0_2_um_filter_33_96</name>
    <dbReference type="NCBI Taxonomy" id="1974821"/>
    <lineage>
        <taxon>Bacteria</taxon>
        <taxon>Candidatus Roizmaniibacteriota</taxon>
    </lineage>
</organism>
<dbReference type="EMBL" id="PFOF01000020">
    <property type="protein sequence ID" value="PIZ68157.1"/>
    <property type="molecule type" value="Genomic_DNA"/>
</dbReference>
<evidence type="ECO:0000313" key="2">
    <source>
        <dbReference type="EMBL" id="PIZ68157.1"/>
    </source>
</evidence>
<reference evidence="3" key="1">
    <citation type="submission" date="2017-09" db="EMBL/GenBank/DDBJ databases">
        <title>Depth-based differentiation of microbial function through sediment-hosted aquifers and enrichment of novel symbionts in the deep terrestrial subsurface.</title>
        <authorList>
            <person name="Probst A.J."/>
            <person name="Ladd B."/>
            <person name="Jarett J.K."/>
            <person name="Geller-Mcgrath D.E."/>
            <person name="Sieber C.M.K."/>
            <person name="Emerson J.B."/>
            <person name="Anantharaman K."/>
            <person name="Thomas B.C."/>
            <person name="Malmstrom R."/>
            <person name="Stieglmeier M."/>
            <person name="Klingl A."/>
            <person name="Woyke T."/>
            <person name="Ryan C.M."/>
            <person name="Banfield J.F."/>
        </authorList>
    </citation>
    <scope>NUCLEOTIDE SEQUENCE [LARGE SCALE GENOMIC DNA]</scope>
</reference>
<dbReference type="Gene3D" id="1.10.1330.10">
    <property type="entry name" value="Dockerin domain"/>
    <property type="match status" value="1"/>
</dbReference>
<dbReference type="SUPFAM" id="SSF63446">
    <property type="entry name" value="Type I dockerin domain"/>
    <property type="match status" value="1"/>
</dbReference>
<gene>
    <name evidence="2" type="ORF">COY12_00655</name>
</gene>
<dbReference type="GO" id="GO:0004553">
    <property type="term" value="F:hydrolase activity, hydrolyzing O-glycosyl compounds"/>
    <property type="evidence" value="ECO:0007669"/>
    <property type="project" value="InterPro"/>
</dbReference>
<protein>
    <recommendedName>
        <fullName evidence="1">Dockerin domain-containing protein</fullName>
    </recommendedName>
</protein>
<name>A0A2M7UAB7_9BACT</name>
<dbReference type="Proteomes" id="UP000229506">
    <property type="component" value="Unassembled WGS sequence"/>
</dbReference>
<evidence type="ECO:0000259" key="1">
    <source>
        <dbReference type="PROSITE" id="PS51766"/>
    </source>
</evidence>
<comment type="caution">
    <text evidence="2">The sequence shown here is derived from an EMBL/GenBank/DDBJ whole genome shotgun (WGS) entry which is preliminary data.</text>
</comment>
<feature type="domain" description="Dockerin" evidence="1">
    <location>
        <begin position="124"/>
        <end position="188"/>
    </location>
</feature>
<proteinExistence type="predicted"/>
<accession>A0A2M7UAB7</accession>
<dbReference type="GO" id="GO:0000272">
    <property type="term" value="P:polysaccharide catabolic process"/>
    <property type="evidence" value="ECO:0007669"/>
    <property type="project" value="InterPro"/>
</dbReference>
<dbReference type="AlphaFoldDB" id="A0A2M7UAB7"/>
<sequence length="188" mass="20247">MPTGGVGSVRLNVKLKFQGILNKRPTDALNKMLVKFTLYDETTNQSADYDIAGVASNEEGIWSGVSDLTVNTSHKFALLVKGPYHLQKKICRVAPTETAGGTYRCSKGNITLTAGDNNLDLSGIISLAGDLPEQDGTVSSYDISLVRNCIGKTDETCLSNADVNRDEKVDTQDYSLIIAALSVKNDEL</sequence>
<evidence type="ECO:0000313" key="3">
    <source>
        <dbReference type="Proteomes" id="UP000229506"/>
    </source>
</evidence>
<dbReference type="InterPro" id="IPR002105">
    <property type="entry name" value="Dockerin_1_rpt"/>
</dbReference>
<dbReference type="InterPro" id="IPR016134">
    <property type="entry name" value="Dockerin_dom"/>
</dbReference>
<dbReference type="PROSITE" id="PS51766">
    <property type="entry name" value="DOCKERIN"/>
    <property type="match status" value="1"/>
</dbReference>
<dbReference type="InterPro" id="IPR036439">
    <property type="entry name" value="Dockerin_dom_sf"/>
</dbReference>